<feature type="region of interest" description="Disordered" evidence="1">
    <location>
        <begin position="1"/>
        <end position="23"/>
    </location>
</feature>
<keyword evidence="3" id="KW-1185">Reference proteome</keyword>
<dbReference type="GeneID" id="28831946"/>
<feature type="compositionally biased region" description="Polar residues" evidence="1">
    <location>
        <begin position="331"/>
        <end position="350"/>
    </location>
</feature>
<proteinExistence type="predicted"/>
<name>A0A194XMC8_MOLSC</name>
<dbReference type="Proteomes" id="UP000070700">
    <property type="component" value="Unassembled WGS sequence"/>
</dbReference>
<evidence type="ECO:0000256" key="1">
    <source>
        <dbReference type="SAM" id="MobiDB-lite"/>
    </source>
</evidence>
<feature type="region of interest" description="Disordered" evidence="1">
    <location>
        <begin position="61"/>
        <end position="83"/>
    </location>
</feature>
<evidence type="ECO:0000313" key="3">
    <source>
        <dbReference type="Proteomes" id="UP000070700"/>
    </source>
</evidence>
<feature type="region of interest" description="Disordered" evidence="1">
    <location>
        <begin position="131"/>
        <end position="150"/>
    </location>
</feature>
<dbReference type="KEGG" id="psco:LY89DRAFT_778568"/>
<dbReference type="AlphaFoldDB" id="A0A194XMC8"/>
<dbReference type="InParanoid" id="A0A194XMC8"/>
<dbReference type="EMBL" id="KQ947408">
    <property type="protein sequence ID" value="KUJ20922.1"/>
    <property type="molecule type" value="Genomic_DNA"/>
</dbReference>
<feature type="region of interest" description="Disordered" evidence="1">
    <location>
        <begin position="303"/>
        <end position="394"/>
    </location>
</feature>
<feature type="compositionally biased region" description="Low complexity" evidence="1">
    <location>
        <begin position="66"/>
        <end position="75"/>
    </location>
</feature>
<accession>A0A194XMC8</accession>
<gene>
    <name evidence="2" type="ORF">LY89DRAFT_778568</name>
</gene>
<dbReference type="RefSeq" id="XP_018075277.1">
    <property type="nucleotide sequence ID" value="XM_018222220.1"/>
</dbReference>
<organism evidence="2 3">
    <name type="scientific">Mollisia scopiformis</name>
    <name type="common">Conifer needle endophyte fungus</name>
    <name type="synonym">Phialocephala scopiformis</name>
    <dbReference type="NCBI Taxonomy" id="149040"/>
    <lineage>
        <taxon>Eukaryota</taxon>
        <taxon>Fungi</taxon>
        <taxon>Dikarya</taxon>
        <taxon>Ascomycota</taxon>
        <taxon>Pezizomycotina</taxon>
        <taxon>Leotiomycetes</taxon>
        <taxon>Helotiales</taxon>
        <taxon>Mollisiaceae</taxon>
        <taxon>Mollisia</taxon>
    </lineage>
</organism>
<sequence length="489" mass="54124">MEALNLESARVDNGQDEPGDSGNLAINFLHELVTYNPEEPGKSARLERLVQQLTDATSAANHNEPQSIQSSASSSVNHNHVPNTVPTLEYSPALFPLDLESSNIWRSSPSGQPLFKRTFVPEPDATEPITAAHQSKRPRVDGGKVAGVDKPNMRKTYVPQESDYGAAYSSSDEVAPGSLSANSPVPSRRRSRLLMKEIYKELEVTPHEYLELQNAAKDYMLDPQHPDRLECVGSKVRKPGLTKMKLHQCTLAFLRDEGWGDYFWGSEAPGASLPDRKLIWPEKSNRIISAIGPLLRRVISNQRQKQYGKAQRQKKVTAATQVSGDEVPSKSAKSTPQLGYQHAGTTTASNAPIDLDPALSNEVSPASQPEEDSVESTVNNTHHSTPPTTEPSTDTRLKLHLNLLHGKDHHKPKILLVADVLPTYEELVEHVHQSLNNGLHKPFKMMILGPNGLVAVRDDYAFQRIVQEISKLPWMDGDVKCLMQMADIY</sequence>
<reference evidence="2 3" key="1">
    <citation type="submission" date="2015-10" db="EMBL/GenBank/DDBJ databases">
        <title>Full genome of DAOMC 229536 Phialocephala scopiformis, a fungal endophyte of spruce producing the potent anti-insectan compound rugulosin.</title>
        <authorList>
            <consortium name="DOE Joint Genome Institute"/>
            <person name="Walker A.K."/>
            <person name="Frasz S.L."/>
            <person name="Seifert K.A."/>
            <person name="Miller J.D."/>
            <person name="Mondo S.J."/>
            <person name="Labutti K."/>
            <person name="Lipzen A."/>
            <person name="Dockter R."/>
            <person name="Kennedy M."/>
            <person name="Grigoriev I.V."/>
            <person name="Spatafora J.W."/>
        </authorList>
    </citation>
    <scope>NUCLEOTIDE SEQUENCE [LARGE SCALE GENOMIC DNA]</scope>
    <source>
        <strain evidence="2 3">CBS 120377</strain>
    </source>
</reference>
<evidence type="ECO:0000313" key="2">
    <source>
        <dbReference type="EMBL" id="KUJ20922.1"/>
    </source>
</evidence>
<protein>
    <submittedName>
        <fullName evidence="2">Uncharacterized protein</fullName>
    </submittedName>
</protein>
<dbReference type="OrthoDB" id="5373017at2759"/>
<feature type="compositionally biased region" description="Low complexity" evidence="1">
    <location>
        <begin position="377"/>
        <end position="394"/>
    </location>
</feature>